<dbReference type="AlphaFoldDB" id="A0A0D2B9A3"/>
<reference evidence="2 3" key="1">
    <citation type="submission" date="2015-01" db="EMBL/GenBank/DDBJ databases">
        <title>The Genome Sequence of Exophiala spinifera CBS89968.</title>
        <authorList>
            <consortium name="The Broad Institute Genomics Platform"/>
            <person name="Cuomo C."/>
            <person name="de Hoog S."/>
            <person name="Gorbushina A."/>
            <person name="Stielow B."/>
            <person name="Teixiera M."/>
            <person name="Abouelleil A."/>
            <person name="Chapman S.B."/>
            <person name="Priest M."/>
            <person name="Young S.K."/>
            <person name="Wortman J."/>
            <person name="Nusbaum C."/>
            <person name="Birren B."/>
        </authorList>
    </citation>
    <scope>NUCLEOTIDE SEQUENCE [LARGE SCALE GENOMIC DNA]</scope>
    <source>
        <strain evidence="2 3">CBS 89968</strain>
    </source>
</reference>
<dbReference type="HOGENOM" id="CLU_145533_0_0_1"/>
<evidence type="ECO:0000313" key="3">
    <source>
        <dbReference type="Proteomes" id="UP000053328"/>
    </source>
</evidence>
<dbReference type="GeneID" id="27332363"/>
<evidence type="ECO:0000313" key="2">
    <source>
        <dbReference type="EMBL" id="KIW15235.1"/>
    </source>
</evidence>
<accession>A0A0D2B9A3</accession>
<name>A0A0D2B9A3_9EURO</name>
<keyword evidence="3" id="KW-1185">Reference proteome</keyword>
<dbReference type="VEuPathDB" id="FungiDB:PV08_05280"/>
<feature type="compositionally biased region" description="Basic and acidic residues" evidence="1">
    <location>
        <begin position="44"/>
        <end position="68"/>
    </location>
</feature>
<sequence>MATSSQAARITKLLRQAESNISSIPGSDNSKYAALGRLQEARSLLKAEETREKRESDAPESTRQETPKASKKKRTKKKGKAKQEPEPRSGNTANDTQQESEEPSVAQGNPEKPIWMTVVKKGNKEKPGNVTLRTAKGTSQQRKRAGNTLSS</sequence>
<dbReference type="EMBL" id="KN847495">
    <property type="protein sequence ID" value="KIW15235.1"/>
    <property type="molecule type" value="Genomic_DNA"/>
</dbReference>
<organism evidence="2 3">
    <name type="scientific">Exophiala spinifera</name>
    <dbReference type="NCBI Taxonomy" id="91928"/>
    <lineage>
        <taxon>Eukaryota</taxon>
        <taxon>Fungi</taxon>
        <taxon>Dikarya</taxon>
        <taxon>Ascomycota</taxon>
        <taxon>Pezizomycotina</taxon>
        <taxon>Eurotiomycetes</taxon>
        <taxon>Chaetothyriomycetidae</taxon>
        <taxon>Chaetothyriales</taxon>
        <taxon>Herpotrichiellaceae</taxon>
        <taxon>Exophiala</taxon>
    </lineage>
</organism>
<proteinExistence type="predicted"/>
<feature type="region of interest" description="Disordered" evidence="1">
    <location>
        <begin position="44"/>
        <end position="151"/>
    </location>
</feature>
<dbReference type="RefSeq" id="XP_016235451.1">
    <property type="nucleotide sequence ID" value="XM_016379624.1"/>
</dbReference>
<dbReference type="Proteomes" id="UP000053328">
    <property type="component" value="Unassembled WGS sequence"/>
</dbReference>
<gene>
    <name evidence="2" type="ORF">PV08_05280</name>
</gene>
<protein>
    <submittedName>
        <fullName evidence="2">Uncharacterized protein</fullName>
    </submittedName>
</protein>
<evidence type="ECO:0000256" key="1">
    <source>
        <dbReference type="SAM" id="MobiDB-lite"/>
    </source>
</evidence>
<feature type="compositionally biased region" description="Basic residues" evidence="1">
    <location>
        <begin position="69"/>
        <end position="80"/>
    </location>
</feature>